<keyword evidence="1" id="KW-1185">Reference proteome</keyword>
<dbReference type="WBParaSite" id="sdigi.contig835.g9866.t1">
    <property type="protein sequence ID" value="sdigi.contig835.g9866.t1"/>
    <property type="gene ID" value="sdigi.contig835.g9866"/>
</dbReference>
<name>A0A915Q3B1_9BILA</name>
<proteinExistence type="predicted"/>
<dbReference type="AlphaFoldDB" id="A0A915Q3B1"/>
<accession>A0A915Q3B1</accession>
<protein>
    <submittedName>
        <fullName evidence="2">Uncharacterized protein</fullName>
    </submittedName>
</protein>
<sequence length="232" mass="27482">MLQKDKSASRRGRQERFLRYILRRKQCYILLLAELLREMDMVNTENKWKTSEQYKLNFYKCEYEPIWEKPEHMNHDLCSSHYGKGAKVWSVQKTLTNSSKCIHKIHMVPCHSMLLKGPIQKRYDNDRILPVSCGGLFGAAMPYEHITSERDARAPQVSNEVLEKIYMNRTVLSSALQVKCPRCVVRSSWYASPKPLRCRRQLQTLRYGWPYIAKYCDLEEETDLDIEKMIYC</sequence>
<dbReference type="Proteomes" id="UP000887581">
    <property type="component" value="Unplaced"/>
</dbReference>
<evidence type="ECO:0000313" key="1">
    <source>
        <dbReference type="Proteomes" id="UP000887581"/>
    </source>
</evidence>
<evidence type="ECO:0000313" key="2">
    <source>
        <dbReference type="WBParaSite" id="sdigi.contig835.g9866.t1"/>
    </source>
</evidence>
<organism evidence="1 2">
    <name type="scientific">Setaria digitata</name>
    <dbReference type="NCBI Taxonomy" id="48799"/>
    <lineage>
        <taxon>Eukaryota</taxon>
        <taxon>Metazoa</taxon>
        <taxon>Ecdysozoa</taxon>
        <taxon>Nematoda</taxon>
        <taxon>Chromadorea</taxon>
        <taxon>Rhabditida</taxon>
        <taxon>Spirurina</taxon>
        <taxon>Spiruromorpha</taxon>
        <taxon>Filarioidea</taxon>
        <taxon>Setariidae</taxon>
        <taxon>Setaria</taxon>
    </lineage>
</organism>
<reference evidence="2" key="1">
    <citation type="submission" date="2022-11" db="UniProtKB">
        <authorList>
            <consortium name="WormBaseParasite"/>
        </authorList>
    </citation>
    <scope>IDENTIFICATION</scope>
</reference>